<evidence type="ECO:0000259" key="29">
    <source>
        <dbReference type="PROSITE" id="PS51384"/>
    </source>
</evidence>
<dbReference type="InterPro" id="IPR039261">
    <property type="entry name" value="FNR_nucleotide-bd"/>
</dbReference>
<evidence type="ECO:0000256" key="6">
    <source>
        <dbReference type="ARBA" id="ARBA00013099"/>
    </source>
</evidence>
<dbReference type="InterPro" id="IPR010205">
    <property type="entry name" value="NqrF"/>
</dbReference>
<keyword evidence="10" id="KW-0997">Cell inner membrane</keyword>
<dbReference type="GO" id="GO:0016655">
    <property type="term" value="F:oxidoreductase activity, acting on NAD(P)H, quinone or similar compound as acceptor"/>
    <property type="evidence" value="ECO:0007669"/>
    <property type="project" value="InterPro"/>
</dbReference>
<evidence type="ECO:0000256" key="4">
    <source>
        <dbReference type="ARBA" id="ARBA00005570"/>
    </source>
</evidence>
<evidence type="ECO:0000256" key="25">
    <source>
        <dbReference type="ARBA" id="ARBA00030787"/>
    </source>
</evidence>
<dbReference type="OrthoDB" id="9796486at2"/>
<keyword evidence="31" id="KW-1185">Reference proteome</keyword>
<comment type="subcellular location">
    <subcellularLocation>
        <location evidence="3">Cell inner membrane</location>
    </subcellularLocation>
    <subcellularLocation>
        <location evidence="27">Cell membrane</location>
        <topology evidence="27">Single-pass membrane protein</topology>
    </subcellularLocation>
</comment>
<evidence type="ECO:0000256" key="13">
    <source>
        <dbReference type="ARBA" id="ARBA00022723"/>
    </source>
</evidence>
<dbReference type="PROSITE" id="PS51384">
    <property type="entry name" value="FAD_FR"/>
    <property type="match status" value="1"/>
</dbReference>
<dbReference type="PROSITE" id="PS51085">
    <property type="entry name" value="2FE2S_FER_2"/>
    <property type="match status" value="1"/>
</dbReference>
<dbReference type="PIRSF" id="PIRSF000044">
    <property type="entry name" value="Cis_Diol_DH_RD"/>
    <property type="match status" value="1"/>
</dbReference>
<evidence type="ECO:0000256" key="16">
    <source>
        <dbReference type="ARBA" id="ARBA00023004"/>
    </source>
</evidence>
<keyword evidence="12 27" id="KW-0001">2Fe-2S</keyword>
<dbReference type="HAMAP" id="MF_00430">
    <property type="entry name" value="NqrF"/>
    <property type="match status" value="1"/>
</dbReference>
<evidence type="ECO:0000256" key="2">
    <source>
        <dbReference type="ARBA" id="ARBA00002972"/>
    </source>
</evidence>
<evidence type="ECO:0000256" key="17">
    <source>
        <dbReference type="ARBA" id="ARBA00023014"/>
    </source>
</evidence>
<keyword evidence="8 27" id="KW-0813">Transport</keyword>
<dbReference type="InterPro" id="IPR012675">
    <property type="entry name" value="Beta-grasp_dom_sf"/>
</dbReference>
<dbReference type="Proteomes" id="UP000317093">
    <property type="component" value="Chromosome"/>
</dbReference>
<accession>A0A518AYC2</accession>
<keyword evidence="18 27" id="KW-0520">NAD</keyword>
<keyword evidence="30" id="KW-0560">Oxidoreductase</keyword>
<evidence type="ECO:0000256" key="9">
    <source>
        <dbReference type="ARBA" id="ARBA00022475"/>
    </source>
</evidence>
<dbReference type="GO" id="GO:0046872">
    <property type="term" value="F:metal ion binding"/>
    <property type="evidence" value="ECO:0007669"/>
    <property type="project" value="UniProtKB-KW"/>
</dbReference>
<dbReference type="KEGG" id="knv:Pan216_05510"/>
<organism evidence="30 31">
    <name type="scientific">Kolteria novifilia</name>
    <dbReference type="NCBI Taxonomy" id="2527975"/>
    <lineage>
        <taxon>Bacteria</taxon>
        <taxon>Pseudomonadati</taxon>
        <taxon>Planctomycetota</taxon>
        <taxon>Planctomycetia</taxon>
        <taxon>Kolteriales</taxon>
        <taxon>Kolteriaceae</taxon>
        <taxon>Kolteria</taxon>
    </lineage>
</organism>
<dbReference type="CDD" id="cd06188">
    <property type="entry name" value="NADH_quinone_reductase"/>
    <property type="match status" value="1"/>
</dbReference>
<dbReference type="NCBIfam" id="TIGR01941">
    <property type="entry name" value="nqrF"/>
    <property type="match status" value="1"/>
</dbReference>
<dbReference type="CDD" id="cd00207">
    <property type="entry name" value="fer2"/>
    <property type="match status" value="1"/>
</dbReference>
<dbReference type="GO" id="GO:0009055">
    <property type="term" value="F:electron transfer activity"/>
    <property type="evidence" value="ECO:0007669"/>
    <property type="project" value="UniProtKB-UniRule"/>
</dbReference>
<reference evidence="30 31" key="1">
    <citation type="submission" date="2019-02" db="EMBL/GenBank/DDBJ databases">
        <title>Deep-cultivation of Planctomycetes and their phenomic and genomic characterization uncovers novel biology.</title>
        <authorList>
            <person name="Wiegand S."/>
            <person name="Jogler M."/>
            <person name="Boedeker C."/>
            <person name="Pinto D."/>
            <person name="Vollmers J."/>
            <person name="Rivas-Marin E."/>
            <person name="Kohn T."/>
            <person name="Peeters S.H."/>
            <person name="Heuer A."/>
            <person name="Rast P."/>
            <person name="Oberbeckmann S."/>
            <person name="Bunk B."/>
            <person name="Jeske O."/>
            <person name="Meyerdierks A."/>
            <person name="Storesund J.E."/>
            <person name="Kallscheuer N."/>
            <person name="Luecker S."/>
            <person name="Lage O.M."/>
            <person name="Pohl T."/>
            <person name="Merkel B.J."/>
            <person name="Hornburger P."/>
            <person name="Mueller R.-W."/>
            <person name="Bruemmer F."/>
            <person name="Labrenz M."/>
            <person name="Spormann A.M."/>
            <person name="Op den Camp H."/>
            <person name="Overmann J."/>
            <person name="Amann R."/>
            <person name="Jetten M.S.M."/>
            <person name="Mascher T."/>
            <person name="Medema M.H."/>
            <person name="Devos D.P."/>
            <person name="Kaster A.-K."/>
            <person name="Ovreas L."/>
            <person name="Rohde M."/>
            <person name="Galperin M.Y."/>
            <person name="Jogler C."/>
        </authorList>
    </citation>
    <scope>NUCLEOTIDE SEQUENCE [LARGE SCALE GENOMIC DNA]</scope>
    <source>
        <strain evidence="30 31">Pan216</strain>
    </source>
</reference>
<dbReference type="GO" id="GO:0051537">
    <property type="term" value="F:2 iron, 2 sulfur cluster binding"/>
    <property type="evidence" value="ECO:0007669"/>
    <property type="project" value="UniProtKB-KW"/>
</dbReference>
<feature type="domain" description="FAD-binding FR-type" evidence="29">
    <location>
        <begin position="131"/>
        <end position="273"/>
    </location>
</feature>
<dbReference type="InterPro" id="IPR001041">
    <property type="entry name" value="2Fe-2S_ferredoxin-type"/>
</dbReference>
<dbReference type="SUPFAM" id="SSF63380">
    <property type="entry name" value="Riboflavin synthase domain-like"/>
    <property type="match status" value="1"/>
</dbReference>
<keyword evidence="27" id="KW-1133">Transmembrane helix</keyword>
<dbReference type="Pfam" id="PF00175">
    <property type="entry name" value="NAD_binding_1"/>
    <property type="match status" value="1"/>
</dbReference>
<evidence type="ECO:0000313" key="30">
    <source>
        <dbReference type="EMBL" id="QDU59719.1"/>
    </source>
</evidence>
<evidence type="ECO:0000256" key="7">
    <source>
        <dbReference type="ARBA" id="ARBA00019729"/>
    </source>
</evidence>
<dbReference type="SUPFAM" id="SSF54292">
    <property type="entry name" value="2Fe-2S ferredoxin-like"/>
    <property type="match status" value="1"/>
</dbReference>
<keyword evidence="27" id="KW-0812">Transmembrane</keyword>
<dbReference type="Gene3D" id="3.40.50.80">
    <property type="entry name" value="Nucleotide-binding domain of ferredoxin-NADP reductase (FNR) module"/>
    <property type="match status" value="1"/>
</dbReference>
<dbReference type="PANTHER" id="PTHR43644:SF1">
    <property type="entry name" value="NAD(P)H-FLAVIN REDUCTASE"/>
    <property type="match status" value="1"/>
</dbReference>
<feature type="transmembrane region" description="Helical" evidence="27">
    <location>
        <begin position="6"/>
        <end position="32"/>
    </location>
</feature>
<proteinExistence type="inferred from homology"/>
<evidence type="ECO:0000256" key="14">
    <source>
        <dbReference type="ARBA" id="ARBA00022827"/>
    </source>
</evidence>
<comment type="similarity">
    <text evidence="4 27">Belongs to the NqrF family.</text>
</comment>
<keyword evidence="9 27" id="KW-1003">Cell membrane</keyword>
<keyword evidence="20 27" id="KW-0406">Ion transport</keyword>
<keyword evidence="14 27" id="KW-0274">FAD</keyword>
<dbReference type="EMBL" id="CP036279">
    <property type="protein sequence ID" value="QDU59719.1"/>
    <property type="molecule type" value="Genomic_DNA"/>
</dbReference>
<name>A0A518AYC2_9BACT</name>
<feature type="binding site" evidence="27">
    <location>
        <position position="80"/>
    </location>
    <ligand>
        <name>[2Fe-2S] cluster</name>
        <dbReference type="ChEBI" id="CHEBI:190135"/>
    </ligand>
</feature>
<keyword evidence="16 27" id="KW-0408">Iron</keyword>
<dbReference type="Gene3D" id="3.10.20.30">
    <property type="match status" value="1"/>
</dbReference>
<comment type="subunit">
    <text evidence="5 27">Composed of six subunits; NqrA, NqrB, NqrC, NqrD, NqrE and NqrF.</text>
</comment>
<feature type="binding site" evidence="27">
    <location>
        <position position="112"/>
    </location>
    <ligand>
        <name>[2Fe-2S] cluster</name>
        <dbReference type="ChEBI" id="CHEBI:190135"/>
    </ligand>
</feature>
<dbReference type="Pfam" id="PF00970">
    <property type="entry name" value="FAD_binding_6"/>
    <property type="match status" value="1"/>
</dbReference>
<dbReference type="InterPro" id="IPR008333">
    <property type="entry name" value="Cbr1-like_FAD-bd_dom"/>
</dbReference>
<evidence type="ECO:0000256" key="11">
    <source>
        <dbReference type="ARBA" id="ARBA00022630"/>
    </source>
</evidence>
<comment type="cofactor">
    <cofactor evidence="27">
        <name>[2Fe-2S] cluster</name>
        <dbReference type="ChEBI" id="CHEBI:190135"/>
    </cofactor>
    <text evidence="27">Binds 1 [2Fe-2S] cluster.</text>
</comment>
<evidence type="ECO:0000256" key="5">
    <source>
        <dbReference type="ARBA" id="ARBA00011309"/>
    </source>
</evidence>
<keyword evidence="11 27" id="KW-0285">Flavoprotein</keyword>
<keyword evidence="22 27" id="KW-0472">Membrane</keyword>
<dbReference type="PANTHER" id="PTHR43644">
    <property type="entry name" value="NA(+)-TRANSLOCATING NADH-QUINONE REDUCTASE SUBUNIT"/>
    <property type="match status" value="1"/>
</dbReference>
<evidence type="ECO:0000313" key="31">
    <source>
        <dbReference type="Proteomes" id="UP000317093"/>
    </source>
</evidence>
<dbReference type="FunFam" id="3.40.50.80:FF:000014">
    <property type="entry name" value="Na(+)-translocating NADH-quinone reductase subunit F"/>
    <property type="match status" value="1"/>
</dbReference>
<dbReference type="Pfam" id="PF00111">
    <property type="entry name" value="Fer2"/>
    <property type="match status" value="1"/>
</dbReference>
<dbReference type="AlphaFoldDB" id="A0A518AYC2"/>
<dbReference type="PRINTS" id="PR00371">
    <property type="entry name" value="FPNCR"/>
</dbReference>
<evidence type="ECO:0000256" key="22">
    <source>
        <dbReference type="ARBA" id="ARBA00023136"/>
    </source>
</evidence>
<evidence type="ECO:0000256" key="1">
    <source>
        <dbReference type="ARBA" id="ARBA00001974"/>
    </source>
</evidence>
<comment type="function">
    <text evidence="2 27">NQR complex catalyzes the reduction of ubiquinone-1 to ubiquinol by two successive reactions, coupled with the transport of Na(+) ions from the cytoplasm to the periplasm. The first step is catalyzed by NqrF, which accepts electrons from NADH and reduces ubiquinone-1 to ubisemiquinone by a one-electron transfer pathway.</text>
</comment>
<comment type="cofactor">
    <cofactor evidence="1 27">
        <name>FAD</name>
        <dbReference type="ChEBI" id="CHEBI:57692"/>
    </cofactor>
</comment>
<evidence type="ECO:0000256" key="12">
    <source>
        <dbReference type="ARBA" id="ARBA00022714"/>
    </source>
</evidence>
<dbReference type="GO" id="GO:0006814">
    <property type="term" value="P:sodium ion transport"/>
    <property type="evidence" value="ECO:0007669"/>
    <property type="project" value="UniProtKB-UniRule"/>
</dbReference>
<evidence type="ECO:0000256" key="21">
    <source>
        <dbReference type="ARBA" id="ARBA00023075"/>
    </source>
</evidence>
<feature type="binding site" evidence="27">
    <location>
        <position position="71"/>
    </location>
    <ligand>
        <name>[2Fe-2S] cluster</name>
        <dbReference type="ChEBI" id="CHEBI:190135"/>
    </ligand>
</feature>
<evidence type="ECO:0000256" key="20">
    <source>
        <dbReference type="ARBA" id="ARBA00023065"/>
    </source>
</evidence>
<keyword evidence="13 27" id="KW-0479">Metal-binding</keyword>
<protein>
    <recommendedName>
        <fullName evidence="7 27">Na(+)-translocating NADH-quinone reductase subunit F</fullName>
        <shortName evidence="27">Na(+)-NQR subunit F</shortName>
        <shortName evidence="27">Na(+)-translocating NQR subunit F</shortName>
        <ecNumber evidence="6 27">7.2.1.1</ecNumber>
    </recommendedName>
    <alternativeName>
        <fullName evidence="25 27">NQR complex subunit F</fullName>
    </alternativeName>
    <alternativeName>
        <fullName evidence="24 27">NQR-1 subunit F</fullName>
    </alternativeName>
</protein>
<keyword evidence="15 27" id="KW-1278">Translocase</keyword>
<evidence type="ECO:0000256" key="10">
    <source>
        <dbReference type="ARBA" id="ARBA00022519"/>
    </source>
</evidence>
<dbReference type="InterPro" id="IPR001709">
    <property type="entry name" value="Flavoprot_Pyr_Nucl_cyt_Rdtase"/>
</dbReference>
<evidence type="ECO:0000256" key="18">
    <source>
        <dbReference type="ARBA" id="ARBA00023027"/>
    </source>
</evidence>
<evidence type="ECO:0000256" key="23">
    <source>
        <dbReference type="ARBA" id="ARBA00023201"/>
    </source>
</evidence>
<evidence type="ECO:0000256" key="24">
    <source>
        <dbReference type="ARBA" id="ARBA00030032"/>
    </source>
</evidence>
<evidence type="ECO:0000256" key="3">
    <source>
        <dbReference type="ARBA" id="ARBA00004533"/>
    </source>
</evidence>
<sequence length="411" mass="46560">MQTLLSIVSGVGVFTLIIMALVGILSLVEMFLVKKGNVKILINDEKEVTVPSGGTVLTTLSNEKIFLPSACGGGGTCAMCKCQIFEGGGNILPTETNHINRVEQREHWRLGCQVKVRQDMKIHVPDEIFSIKKFECTVRSNENVATFIKELVLDLPAGEILKFKAGGYIQIYIPPYKIDYAQFKDNVEEEYHEDWNRFDLWRFKASNDEEVFRAYSMANHPAEGNMVMLNVRIASPPPRNPDAPPGIASSYIFNLRPGDKVTVSGPYGEFFIRDTKKEMIYIGGGAGMAPLRAHLFHLFHTLKTRDRKVSFWYGARSVREMFYTDDFRNIEKEYDNFSYHVALSEPMEEDNWTGPVGFIHQVCLDNYLKNHPAPEECEYYMCGPPPMINAVNKMLFDLGVEPDAISYDSFG</sequence>
<evidence type="ECO:0000256" key="15">
    <source>
        <dbReference type="ARBA" id="ARBA00022967"/>
    </source>
</evidence>
<keyword evidence="17 27" id="KW-0411">Iron-sulfur</keyword>
<dbReference type="InterPro" id="IPR036010">
    <property type="entry name" value="2Fe-2S_ferredoxin-like_sf"/>
</dbReference>
<keyword evidence="19 27" id="KW-0915">Sodium</keyword>
<evidence type="ECO:0000256" key="8">
    <source>
        <dbReference type="ARBA" id="ARBA00022448"/>
    </source>
</evidence>
<dbReference type="InterPro" id="IPR017938">
    <property type="entry name" value="Riboflavin_synthase-like_b-brl"/>
</dbReference>
<dbReference type="SUPFAM" id="SSF52343">
    <property type="entry name" value="Ferredoxin reductase-like, C-terminal NADP-linked domain"/>
    <property type="match status" value="1"/>
</dbReference>
<gene>
    <name evidence="27 30" type="primary">nqrF</name>
    <name evidence="30" type="ORF">Pan216_05510</name>
</gene>
<evidence type="ECO:0000256" key="26">
    <source>
        <dbReference type="ARBA" id="ARBA00048891"/>
    </source>
</evidence>
<feature type="binding site" evidence="27">
    <location>
        <position position="77"/>
    </location>
    <ligand>
        <name>[2Fe-2S] cluster</name>
        <dbReference type="ChEBI" id="CHEBI:190135"/>
    </ligand>
</feature>
<feature type="domain" description="2Fe-2S ferredoxin-type" evidence="28">
    <location>
        <begin position="36"/>
        <end position="128"/>
    </location>
</feature>
<evidence type="ECO:0000256" key="27">
    <source>
        <dbReference type="HAMAP-Rule" id="MF_00430"/>
    </source>
</evidence>
<comment type="catalytic activity">
    <reaction evidence="26 27">
        <text>a ubiquinone + n Na(+)(in) + NADH + H(+) = a ubiquinol + n Na(+)(out) + NAD(+)</text>
        <dbReference type="Rhea" id="RHEA:47748"/>
        <dbReference type="Rhea" id="RHEA-COMP:9565"/>
        <dbReference type="Rhea" id="RHEA-COMP:9566"/>
        <dbReference type="ChEBI" id="CHEBI:15378"/>
        <dbReference type="ChEBI" id="CHEBI:16389"/>
        <dbReference type="ChEBI" id="CHEBI:17976"/>
        <dbReference type="ChEBI" id="CHEBI:29101"/>
        <dbReference type="ChEBI" id="CHEBI:57540"/>
        <dbReference type="ChEBI" id="CHEBI:57945"/>
        <dbReference type="EC" id="7.2.1.1"/>
    </reaction>
</comment>
<keyword evidence="21 27" id="KW-0830">Ubiquinone</keyword>
<dbReference type="Gene3D" id="2.40.30.10">
    <property type="entry name" value="Translation factors"/>
    <property type="match status" value="1"/>
</dbReference>
<dbReference type="InterPro" id="IPR001433">
    <property type="entry name" value="OxRdtase_FAD/NAD-bd"/>
</dbReference>
<evidence type="ECO:0000259" key="28">
    <source>
        <dbReference type="PROSITE" id="PS51085"/>
    </source>
</evidence>
<dbReference type="EC" id="7.2.1.1" evidence="6 27"/>
<evidence type="ECO:0000256" key="19">
    <source>
        <dbReference type="ARBA" id="ARBA00023053"/>
    </source>
</evidence>
<keyword evidence="23 27" id="KW-0739">Sodium transport</keyword>
<dbReference type="GO" id="GO:0005886">
    <property type="term" value="C:plasma membrane"/>
    <property type="evidence" value="ECO:0007669"/>
    <property type="project" value="UniProtKB-SubCell"/>
</dbReference>
<dbReference type="InterPro" id="IPR017927">
    <property type="entry name" value="FAD-bd_FR_type"/>
</dbReference>